<keyword evidence="3" id="KW-1185">Reference proteome</keyword>
<dbReference type="OrthoDB" id="3543113at2759"/>
<feature type="region of interest" description="Disordered" evidence="1">
    <location>
        <begin position="353"/>
        <end position="389"/>
    </location>
</feature>
<evidence type="ECO:0000256" key="1">
    <source>
        <dbReference type="SAM" id="MobiDB-lite"/>
    </source>
</evidence>
<organism evidence="2 3">
    <name type="scientific">Coniophora puteana (strain RWD-64-598)</name>
    <name type="common">Brown rot fungus</name>
    <dbReference type="NCBI Taxonomy" id="741705"/>
    <lineage>
        <taxon>Eukaryota</taxon>
        <taxon>Fungi</taxon>
        <taxon>Dikarya</taxon>
        <taxon>Basidiomycota</taxon>
        <taxon>Agaricomycotina</taxon>
        <taxon>Agaricomycetes</taxon>
        <taxon>Agaricomycetidae</taxon>
        <taxon>Boletales</taxon>
        <taxon>Coniophorineae</taxon>
        <taxon>Coniophoraceae</taxon>
        <taxon>Coniophora</taxon>
    </lineage>
</organism>
<evidence type="ECO:0000313" key="2">
    <source>
        <dbReference type="EMBL" id="EIW81783.1"/>
    </source>
</evidence>
<dbReference type="Gene3D" id="3.80.10.10">
    <property type="entry name" value="Ribonuclease Inhibitor"/>
    <property type="match status" value="1"/>
</dbReference>
<accession>A0A5M3MRK3</accession>
<dbReference type="Proteomes" id="UP000053558">
    <property type="component" value="Unassembled WGS sequence"/>
</dbReference>
<reference evidence="3" key="1">
    <citation type="journal article" date="2012" name="Science">
        <title>The Paleozoic origin of enzymatic lignin decomposition reconstructed from 31 fungal genomes.</title>
        <authorList>
            <person name="Floudas D."/>
            <person name="Binder M."/>
            <person name="Riley R."/>
            <person name="Barry K."/>
            <person name="Blanchette R.A."/>
            <person name="Henrissat B."/>
            <person name="Martinez A.T."/>
            <person name="Otillar R."/>
            <person name="Spatafora J.W."/>
            <person name="Yadav J.S."/>
            <person name="Aerts A."/>
            <person name="Benoit I."/>
            <person name="Boyd A."/>
            <person name="Carlson A."/>
            <person name="Copeland A."/>
            <person name="Coutinho P.M."/>
            <person name="de Vries R.P."/>
            <person name="Ferreira P."/>
            <person name="Findley K."/>
            <person name="Foster B."/>
            <person name="Gaskell J."/>
            <person name="Glotzer D."/>
            <person name="Gorecki P."/>
            <person name="Heitman J."/>
            <person name="Hesse C."/>
            <person name="Hori C."/>
            <person name="Igarashi K."/>
            <person name="Jurgens J.A."/>
            <person name="Kallen N."/>
            <person name="Kersten P."/>
            <person name="Kohler A."/>
            <person name="Kuees U."/>
            <person name="Kumar T.K.A."/>
            <person name="Kuo A."/>
            <person name="LaButti K."/>
            <person name="Larrondo L.F."/>
            <person name="Lindquist E."/>
            <person name="Ling A."/>
            <person name="Lombard V."/>
            <person name="Lucas S."/>
            <person name="Lundell T."/>
            <person name="Martin R."/>
            <person name="McLaughlin D.J."/>
            <person name="Morgenstern I."/>
            <person name="Morin E."/>
            <person name="Murat C."/>
            <person name="Nagy L.G."/>
            <person name="Nolan M."/>
            <person name="Ohm R.A."/>
            <person name="Patyshakuliyeva A."/>
            <person name="Rokas A."/>
            <person name="Ruiz-Duenas F.J."/>
            <person name="Sabat G."/>
            <person name="Salamov A."/>
            <person name="Samejima M."/>
            <person name="Schmutz J."/>
            <person name="Slot J.C."/>
            <person name="St John F."/>
            <person name="Stenlid J."/>
            <person name="Sun H."/>
            <person name="Sun S."/>
            <person name="Syed K."/>
            <person name="Tsang A."/>
            <person name="Wiebenga A."/>
            <person name="Young D."/>
            <person name="Pisabarro A."/>
            <person name="Eastwood D.C."/>
            <person name="Martin F."/>
            <person name="Cullen D."/>
            <person name="Grigoriev I.V."/>
            <person name="Hibbett D.S."/>
        </authorList>
    </citation>
    <scope>NUCLEOTIDE SEQUENCE [LARGE SCALE GENOMIC DNA]</scope>
    <source>
        <strain evidence="3">RWD-64-598 SS2</strain>
    </source>
</reference>
<feature type="non-terminal residue" evidence="2">
    <location>
        <position position="1"/>
    </location>
</feature>
<evidence type="ECO:0008006" key="4">
    <source>
        <dbReference type="Google" id="ProtNLM"/>
    </source>
</evidence>
<dbReference type="EMBL" id="JH711577">
    <property type="protein sequence ID" value="EIW81783.1"/>
    <property type="molecule type" value="Genomic_DNA"/>
</dbReference>
<dbReference type="KEGG" id="cput:CONPUDRAFT_164556"/>
<evidence type="ECO:0000313" key="3">
    <source>
        <dbReference type="Proteomes" id="UP000053558"/>
    </source>
</evidence>
<name>A0A5M3MRK3_CONPW</name>
<protein>
    <recommendedName>
        <fullName evidence="4">F-box domain-containing protein</fullName>
    </recommendedName>
</protein>
<proteinExistence type="predicted"/>
<dbReference type="OMA" id="VAGFINC"/>
<feature type="compositionally biased region" description="Acidic residues" evidence="1">
    <location>
        <begin position="370"/>
        <end position="389"/>
    </location>
</feature>
<gene>
    <name evidence="2" type="ORF">CONPUDRAFT_164556</name>
</gene>
<dbReference type="SUPFAM" id="SSF52047">
    <property type="entry name" value="RNI-like"/>
    <property type="match status" value="1"/>
</dbReference>
<dbReference type="InterPro" id="IPR032675">
    <property type="entry name" value="LRR_dom_sf"/>
</dbReference>
<dbReference type="GeneID" id="19205160"/>
<comment type="caution">
    <text evidence="2">The sequence shown here is derived from an EMBL/GenBank/DDBJ whole genome shotgun (WGS) entry which is preliminary data.</text>
</comment>
<dbReference type="RefSeq" id="XP_007767664.1">
    <property type="nucleotide sequence ID" value="XM_007769474.1"/>
</dbReference>
<sequence length="389" mass="44343">MQLRSYGRIPGATEAFSQSLLSWAHLETLRCEELTDDALVYLAALPCLKELTFSVLHNTSFRRLRSRIARKPFQRIEDIWFTVVDMDQATQFVSEMGISPSSIRVWSRYNTCSSRAEDLFDAVAKHASPVLKSLIVSSTDESELASHPPSSSFTVRANTLSISSFRPIFKCSHLTSLHVHVACALTLNDQDLIELGRSLPFLKDLDLNTGVGSQTPSNVTFYGFFWLLTLCPHLYHIGISFNAEDLSSVDPTSDVLPEKRPPMPPPHKTVLLFVGESRIQHPQKVAEILDVVFPRLEFVECWDSEPQIPFDAERSEVAAVHSRRWRVVESQIRRRRRDRKRFETRWAKVRKEMKKHFREDQDGDSGSQSDESESENDEALTDSSTSEEE</sequence>
<dbReference type="AlphaFoldDB" id="A0A5M3MRK3"/>